<dbReference type="Proteomes" id="UP000836387">
    <property type="component" value="Unassembled WGS sequence"/>
</dbReference>
<protein>
    <submittedName>
        <fullName evidence="1">Uncharacterized protein</fullName>
    </submittedName>
</protein>
<reference evidence="1" key="1">
    <citation type="submission" date="2020-04" db="EMBL/GenBank/DDBJ databases">
        <authorList>
            <person name="Broberg M."/>
        </authorList>
    </citation>
    <scope>NUCLEOTIDE SEQUENCE</scope>
</reference>
<name>A0ACA9UXV4_BIOOC</name>
<keyword evidence="2" id="KW-1185">Reference proteome</keyword>
<accession>A0ACA9UXV4</accession>
<gene>
    <name evidence="1" type="ORF">CRV2_00008752</name>
</gene>
<comment type="caution">
    <text evidence="1">The sequence shown here is derived from an EMBL/GenBank/DDBJ whole genome shotgun (WGS) entry which is preliminary data.</text>
</comment>
<proteinExistence type="predicted"/>
<evidence type="ECO:0000313" key="2">
    <source>
        <dbReference type="Proteomes" id="UP000836387"/>
    </source>
</evidence>
<reference evidence="1" key="2">
    <citation type="submission" date="2021-10" db="EMBL/GenBank/DDBJ databases">
        <authorList>
            <person name="Piombo E."/>
        </authorList>
    </citation>
    <scope>NUCLEOTIDE SEQUENCE</scope>
</reference>
<organism evidence="1 2">
    <name type="scientific">Clonostachys rosea f. rosea IK726</name>
    <dbReference type="NCBI Taxonomy" id="1349383"/>
    <lineage>
        <taxon>Eukaryota</taxon>
        <taxon>Fungi</taxon>
        <taxon>Dikarya</taxon>
        <taxon>Ascomycota</taxon>
        <taxon>Pezizomycotina</taxon>
        <taxon>Sordariomycetes</taxon>
        <taxon>Hypocreomycetidae</taxon>
        <taxon>Hypocreales</taxon>
        <taxon>Bionectriaceae</taxon>
        <taxon>Clonostachys</taxon>
    </lineage>
</organism>
<evidence type="ECO:0000313" key="1">
    <source>
        <dbReference type="EMBL" id="CAG9956839.1"/>
    </source>
</evidence>
<dbReference type="EMBL" id="CADEHS020000645">
    <property type="protein sequence ID" value="CAG9956839.1"/>
    <property type="molecule type" value="Genomic_DNA"/>
</dbReference>
<sequence>MVCKDIMRSRMYEFRREFSMLAPARKMLTPQIGCEWDSPEKTVPVGVVTSRLSVGRSSNANQILSVYEW</sequence>